<comment type="caution">
    <text evidence="3">The sequence shown here is derived from an EMBL/GenBank/DDBJ whole genome shotgun (WGS) entry which is preliminary data.</text>
</comment>
<dbReference type="Pfam" id="PF01408">
    <property type="entry name" value="GFO_IDH_MocA"/>
    <property type="match status" value="1"/>
</dbReference>
<dbReference type="RefSeq" id="WP_106931753.1">
    <property type="nucleotide sequence ID" value="NZ_PYFT01000001.1"/>
</dbReference>
<feature type="domain" description="YceM-like C-terminal" evidence="2">
    <location>
        <begin position="126"/>
        <end position="239"/>
    </location>
</feature>
<dbReference type="InterPro" id="IPR000683">
    <property type="entry name" value="Gfo/Idh/MocA-like_OxRdtase_N"/>
</dbReference>
<dbReference type="AlphaFoldDB" id="A0A2T2YJ83"/>
<dbReference type="Proteomes" id="UP000240357">
    <property type="component" value="Unassembled WGS sequence"/>
</dbReference>
<proteinExistence type="predicted"/>
<dbReference type="InterPro" id="IPR036291">
    <property type="entry name" value="NAD(P)-bd_dom_sf"/>
</dbReference>
<dbReference type="Pfam" id="PF21378">
    <property type="entry name" value="YceM-like_C"/>
    <property type="match status" value="1"/>
</dbReference>
<accession>A0A2T2YJ83</accession>
<dbReference type="SUPFAM" id="SSF55347">
    <property type="entry name" value="Glyceraldehyde-3-phosphate dehydrogenase-like, C-terminal domain"/>
    <property type="match status" value="1"/>
</dbReference>
<gene>
    <name evidence="3" type="ORF">AHMF7605_19710</name>
</gene>
<dbReference type="GO" id="GO:0000166">
    <property type="term" value="F:nucleotide binding"/>
    <property type="evidence" value="ECO:0007669"/>
    <property type="project" value="InterPro"/>
</dbReference>
<dbReference type="SUPFAM" id="SSF51735">
    <property type="entry name" value="NAD(P)-binding Rossmann-fold domains"/>
    <property type="match status" value="1"/>
</dbReference>
<dbReference type="InterPro" id="IPR048477">
    <property type="entry name" value="YceM-like_C"/>
</dbReference>
<dbReference type="Gene3D" id="3.30.360.10">
    <property type="entry name" value="Dihydrodipicolinate Reductase, domain 2"/>
    <property type="match status" value="1"/>
</dbReference>
<evidence type="ECO:0000259" key="2">
    <source>
        <dbReference type="Pfam" id="PF21378"/>
    </source>
</evidence>
<sequence length="301" mass="34253">MIKVGIVGLGDIAQKAYLPVLSKQADVEVHLFSGNATKLTDLGHQYRFTNLHTTLDTFLASGLNGIMVHAATGAHYELVEVFLQHRLHVFVDKPLTLHYTASKRLVELSEQNNCLLLVGFNRRYAPVYQKLKELPEPNLIIMQKNRHALPDTTRRFVVEDFIHVVDTLRYLFPYSIDDMVVYGKKQGDLLHHVVIKFINKQALAIGIMNRDTGTTEEKVEIMNATEKRIAYNVAELEILKDKNSTRLGSSDWESTLYKRGFDNLVGDFLQALRTNTPPQISARDALRTHEICEIIVEKLND</sequence>
<name>A0A2T2YJ83_9BACT</name>
<dbReference type="PANTHER" id="PTHR43708">
    <property type="entry name" value="CONSERVED EXPRESSED OXIDOREDUCTASE (EUROFUNG)"/>
    <property type="match status" value="1"/>
</dbReference>
<dbReference type="PANTHER" id="PTHR43708:SF4">
    <property type="entry name" value="OXIDOREDUCTASE YCEM-RELATED"/>
    <property type="match status" value="1"/>
</dbReference>
<organism evidence="3 4">
    <name type="scientific">Adhaeribacter arboris</name>
    <dbReference type="NCBI Taxonomy" id="2072846"/>
    <lineage>
        <taxon>Bacteria</taxon>
        <taxon>Pseudomonadati</taxon>
        <taxon>Bacteroidota</taxon>
        <taxon>Cytophagia</taxon>
        <taxon>Cytophagales</taxon>
        <taxon>Hymenobacteraceae</taxon>
        <taxon>Adhaeribacter</taxon>
    </lineage>
</organism>
<protein>
    <submittedName>
        <fullName evidence="3">Gfo/Idh/MocA family oxidoreductase</fullName>
    </submittedName>
</protein>
<dbReference type="InterPro" id="IPR051317">
    <property type="entry name" value="Gfo/Idh/MocA_oxidoreduct"/>
</dbReference>
<keyword evidence="4" id="KW-1185">Reference proteome</keyword>
<feature type="domain" description="Gfo/Idh/MocA-like oxidoreductase N-terminal" evidence="1">
    <location>
        <begin position="2"/>
        <end position="120"/>
    </location>
</feature>
<evidence type="ECO:0000259" key="1">
    <source>
        <dbReference type="Pfam" id="PF01408"/>
    </source>
</evidence>
<dbReference type="Gene3D" id="3.40.50.720">
    <property type="entry name" value="NAD(P)-binding Rossmann-like Domain"/>
    <property type="match status" value="1"/>
</dbReference>
<dbReference type="EMBL" id="PYFT01000001">
    <property type="protein sequence ID" value="PSR55573.1"/>
    <property type="molecule type" value="Genomic_DNA"/>
</dbReference>
<evidence type="ECO:0000313" key="3">
    <source>
        <dbReference type="EMBL" id="PSR55573.1"/>
    </source>
</evidence>
<evidence type="ECO:0000313" key="4">
    <source>
        <dbReference type="Proteomes" id="UP000240357"/>
    </source>
</evidence>
<dbReference type="OrthoDB" id="9781031at2"/>
<reference evidence="3 4" key="1">
    <citation type="submission" date="2018-03" db="EMBL/GenBank/DDBJ databases">
        <title>Adhaeribacter sp. HMF7605 Genome sequencing and assembly.</title>
        <authorList>
            <person name="Kang H."/>
            <person name="Kang J."/>
            <person name="Cha I."/>
            <person name="Kim H."/>
            <person name="Joh K."/>
        </authorList>
    </citation>
    <scope>NUCLEOTIDE SEQUENCE [LARGE SCALE GENOMIC DNA]</scope>
    <source>
        <strain evidence="3 4">HMF7605</strain>
    </source>
</reference>